<evidence type="ECO:0000256" key="1">
    <source>
        <dbReference type="ARBA" id="ARBA00008725"/>
    </source>
</evidence>
<dbReference type="AlphaFoldDB" id="A0A855X1T4"/>
<feature type="signal peptide" evidence="4">
    <location>
        <begin position="1"/>
        <end position="18"/>
    </location>
</feature>
<dbReference type="EMBL" id="PQAP01000156">
    <property type="protein sequence ID" value="PWB70038.1"/>
    <property type="molecule type" value="Genomic_DNA"/>
</dbReference>
<protein>
    <recommendedName>
        <fullName evidence="4">Phosphate-binding protein</fullName>
    </recommendedName>
</protein>
<dbReference type="Pfam" id="PF12849">
    <property type="entry name" value="PBP_like_2"/>
    <property type="match status" value="1"/>
</dbReference>
<dbReference type="GO" id="GO:0006817">
    <property type="term" value="P:phosphate ion transport"/>
    <property type="evidence" value="ECO:0007669"/>
    <property type="project" value="UniProtKB-UniRule"/>
</dbReference>
<dbReference type="PANTHER" id="PTHR30570">
    <property type="entry name" value="PERIPLASMIC PHOSPHATE BINDING COMPONENT OF PHOSPHATE ABC TRANSPORTER"/>
    <property type="match status" value="1"/>
</dbReference>
<feature type="chain" id="PRO_5033104126" description="Phosphate-binding protein" evidence="4">
    <location>
        <begin position="19"/>
        <end position="281"/>
    </location>
</feature>
<evidence type="ECO:0000256" key="3">
    <source>
        <dbReference type="ARBA" id="ARBA00022729"/>
    </source>
</evidence>
<evidence type="ECO:0000259" key="5">
    <source>
        <dbReference type="Pfam" id="PF12849"/>
    </source>
</evidence>
<keyword evidence="3 4" id="KW-0732">Signal</keyword>
<evidence type="ECO:0000256" key="4">
    <source>
        <dbReference type="RuleBase" id="RU367119"/>
    </source>
</evidence>
<dbReference type="Proteomes" id="UP000250918">
    <property type="component" value="Unassembled WGS sequence"/>
</dbReference>
<keyword evidence="2 4" id="KW-0813">Transport</keyword>
<accession>A0A855X1T4</accession>
<evidence type="ECO:0000256" key="2">
    <source>
        <dbReference type="ARBA" id="ARBA00022448"/>
    </source>
</evidence>
<sequence>MRTLIAIMLMLAIAGVAAAGTITIKGSDTMVRLGQRWAEEFMKTHKDVMIQVSGGGSGTGIAALLNGGTDICEASRDMKPKEYADAEAKKIKLHRVSMALDGIAIFVNDANPVKDLSLEQLRDIYTAAITNWKDVGGPDHVIVLYGRENNSGTYGYFKEHVLKDEDFADATQTLPGTAAVVSAVAHDQFGIGYGGIAWDQGVRALPVRKDAQSPAINPTVENITKGIYPISRELYWFFNGTPSGDMKQLLNWALSDAGQKVAQEIDYVPLPKDKAQASIIQ</sequence>
<comment type="function">
    <text evidence="4">Involved in the system for phosphate transport across the cytoplasmic membrane.</text>
</comment>
<reference evidence="6 7" key="1">
    <citation type="journal article" date="2018" name="ISME J.">
        <title>A methanotrophic archaeon couples anaerobic oxidation of methane to Fe(III) reduction.</title>
        <authorList>
            <person name="Cai C."/>
            <person name="Leu A.O."/>
            <person name="Xie G.J."/>
            <person name="Guo J."/>
            <person name="Feng Y."/>
            <person name="Zhao J.X."/>
            <person name="Tyson G.W."/>
            <person name="Yuan Z."/>
            <person name="Hu S."/>
        </authorList>
    </citation>
    <scope>NUCLEOTIDE SEQUENCE [LARGE SCALE GENOMIC DNA]</scope>
    <source>
        <strain evidence="6">FeB_12</strain>
    </source>
</reference>
<evidence type="ECO:0000313" key="7">
    <source>
        <dbReference type="Proteomes" id="UP000250918"/>
    </source>
</evidence>
<name>A0A855X1T4_9BACT</name>
<comment type="similarity">
    <text evidence="1 4">Belongs to the PstS family.</text>
</comment>
<dbReference type="NCBIfam" id="TIGR02136">
    <property type="entry name" value="ptsS_2"/>
    <property type="match status" value="1"/>
</dbReference>
<proteinExistence type="inferred from homology"/>
<gene>
    <name evidence="6" type="ORF">C3F09_09665</name>
</gene>
<feature type="domain" description="PBP" evidence="5">
    <location>
        <begin position="17"/>
        <end position="256"/>
    </location>
</feature>
<evidence type="ECO:0000313" key="6">
    <source>
        <dbReference type="EMBL" id="PWB70038.1"/>
    </source>
</evidence>
<dbReference type="GO" id="GO:0042301">
    <property type="term" value="F:phosphate ion binding"/>
    <property type="evidence" value="ECO:0007669"/>
    <property type="project" value="UniProtKB-UniRule"/>
</dbReference>
<dbReference type="InterPro" id="IPR050811">
    <property type="entry name" value="Phosphate_ABC_transporter"/>
</dbReference>
<dbReference type="InterPro" id="IPR011862">
    <property type="entry name" value="Phos-bd"/>
</dbReference>
<dbReference type="Gene3D" id="3.40.190.10">
    <property type="entry name" value="Periplasmic binding protein-like II"/>
    <property type="match status" value="2"/>
</dbReference>
<dbReference type="SUPFAM" id="SSF53850">
    <property type="entry name" value="Periplasmic binding protein-like II"/>
    <property type="match status" value="1"/>
</dbReference>
<dbReference type="PANTHER" id="PTHR30570:SF1">
    <property type="entry name" value="PHOSPHATE-BINDING PROTEIN PSTS"/>
    <property type="match status" value="1"/>
</dbReference>
<keyword evidence="4" id="KW-0592">Phosphate transport</keyword>
<comment type="caution">
    <text evidence="6">The sequence shown here is derived from an EMBL/GenBank/DDBJ whole genome shotgun (WGS) entry which is preliminary data.</text>
</comment>
<dbReference type="InterPro" id="IPR024370">
    <property type="entry name" value="PBP_domain"/>
</dbReference>
<dbReference type="CDD" id="cd13653">
    <property type="entry name" value="PBP2_phosphate_like_1"/>
    <property type="match status" value="1"/>
</dbReference>
<organism evidence="6 7">
    <name type="scientific">candidate division GN15 bacterium</name>
    <dbReference type="NCBI Taxonomy" id="2072418"/>
    <lineage>
        <taxon>Bacteria</taxon>
        <taxon>candidate division GN15</taxon>
    </lineage>
</organism>